<dbReference type="GO" id="GO:0005524">
    <property type="term" value="F:ATP binding"/>
    <property type="evidence" value="ECO:0007669"/>
    <property type="project" value="UniProtKB-KW"/>
</dbReference>
<evidence type="ECO:0000313" key="3">
    <source>
        <dbReference type="Proteomes" id="UP000597206"/>
    </source>
</evidence>
<dbReference type="EMBL" id="JADPMR010000004">
    <property type="protein sequence ID" value="MBF9002233.1"/>
    <property type="molecule type" value="Genomic_DNA"/>
</dbReference>
<name>A0ABS0GIH5_9VIBR</name>
<keyword evidence="1" id="KW-0472">Membrane</keyword>
<evidence type="ECO:0000313" key="2">
    <source>
        <dbReference type="EMBL" id="MBF9002233.1"/>
    </source>
</evidence>
<dbReference type="Pfam" id="PF16964">
    <property type="entry name" value="TadF"/>
    <property type="match status" value="1"/>
</dbReference>
<protein>
    <submittedName>
        <fullName evidence="2">ATP-binding protein</fullName>
    </submittedName>
</protein>
<keyword evidence="1" id="KW-0812">Transmembrane</keyword>
<dbReference type="InterPro" id="IPR031582">
    <property type="entry name" value="TadF"/>
</dbReference>
<gene>
    <name evidence="2" type="ORF">I1A42_17330</name>
</gene>
<evidence type="ECO:0000256" key="1">
    <source>
        <dbReference type="SAM" id="Phobius"/>
    </source>
</evidence>
<organism evidence="2 3">
    <name type="scientific">Vibrio nitrifigilis</name>
    <dbReference type="NCBI Taxonomy" id="2789781"/>
    <lineage>
        <taxon>Bacteria</taxon>
        <taxon>Pseudomonadati</taxon>
        <taxon>Pseudomonadota</taxon>
        <taxon>Gammaproteobacteria</taxon>
        <taxon>Vibrionales</taxon>
        <taxon>Vibrionaceae</taxon>
        <taxon>Vibrio</taxon>
    </lineage>
</organism>
<keyword evidence="2" id="KW-0067">ATP-binding</keyword>
<reference evidence="2 3" key="1">
    <citation type="submission" date="2020-11" db="EMBL/GenBank/DDBJ databases">
        <title>Vibrio nitrifigilis sp. nov., a marine nitrogen-fixing bacterium isolated from the lagoon sediment of an islet inside an atoll.</title>
        <authorList>
            <person name="Wang L.-T."/>
            <person name="Shieh W.Y."/>
        </authorList>
    </citation>
    <scope>NUCLEOTIDE SEQUENCE [LARGE SCALE GENOMIC DNA]</scope>
    <source>
        <strain evidence="2 3">NFV-1</strain>
    </source>
</reference>
<feature type="transmembrane region" description="Helical" evidence="1">
    <location>
        <begin position="12"/>
        <end position="35"/>
    </location>
</feature>
<accession>A0ABS0GIH5</accession>
<dbReference type="Proteomes" id="UP000597206">
    <property type="component" value="Unassembled WGS sequence"/>
</dbReference>
<keyword evidence="1" id="KW-1133">Transmembrane helix</keyword>
<comment type="caution">
    <text evidence="2">The sequence shown here is derived from an EMBL/GenBank/DDBJ whole genome shotgun (WGS) entry which is preliminary data.</text>
</comment>
<keyword evidence="2" id="KW-0547">Nucleotide-binding</keyword>
<sequence length="191" mass="21163">MTSISTKQHGNFMIEFAIVGIFFAMLLVFSADIVIKLSTKGKLDRLSYSIANVIKERTQLFGESDSSDDDYEVSDSQAKEAYIITVNSLKRTVHNFDSSQFGFDLKVRQRSDYGTGDQLVDVADWNSTEKGISGANCEGAVPDKELIFQTSWGRSSTVYQVTLCYDTVNWFGELVGKDFSTIAVSSLAIGR</sequence>
<proteinExistence type="predicted"/>
<keyword evidence="3" id="KW-1185">Reference proteome</keyword>